<dbReference type="AlphaFoldDB" id="A0A8T3A5Y1"/>
<comment type="caution">
    <text evidence="8">The sequence shown here is derived from an EMBL/GenBank/DDBJ whole genome shotgun (WGS) entry which is preliminary data.</text>
</comment>
<dbReference type="GO" id="GO:0045893">
    <property type="term" value="P:positive regulation of DNA-templated transcription"/>
    <property type="evidence" value="ECO:0007669"/>
    <property type="project" value="TreeGrafter"/>
</dbReference>
<evidence type="ECO:0000256" key="5">
    <source>
        <dbReference type="ARBA" id="ARBA00023242"/>
    </source>
</evidence>
<name>A0A8T3A5Y1_DENNO</name>
<protein>
    <recommendedName>
        <fullName evidence="7">BZIP domain-containing protein</fullName>
    </recommendedName>
</protein>
<keyword evidence="5" id="KW-0539">Nucleus</keyword>
<dbReference type="InterPro" id="IPR046347">
    <property type="entry name" value="bZIP_sf"/>
</dbReference>
<dbReference type="PANTHER" id="PTHR45764:SF76">
    <property type="entry name" value="OS02G0132500 PROTEIN"/>
    <property type="match status" value="1"/>
</dbReference>
<dbReference type="GO" id="GO:0000976">
    <property type="term" value="F:transcription cis-regulatory region binding"/>
    <property type="evidence" value="ECO:0007669"/>
    <property type="project" value="TreeGrafter"/>
</dbReference>
<keyword evidence="2" id="KW-0805">Transcription regulation</keyword>
<gene>
    <name evidence="8" type="ORF">KFK09_025900</name>
</gene>
<keyword evidence="4" id="KW-0804">Transcription</keyword>
<dbReference type="InterPro" id="IPR004827">
    <property type="entry name" value="bZIP"/>
</dbReference>
<dbReference type="PROSITE" id="PS50217">
    <property type="entry name" value="BZIP"/>
    <property type="match status" value="1"/>
</dbReference>
<accession>A0A8T3A5Y1</accession>
<evidence type="ECO:0000313" key="8">
    <source>
        <dbReference type="EMBL" id="KAI0491640.1"/>
    </source>
</evidence>
<keyword evidence="9" id="KW-1185">Reference proteome</keyword>
<proteinExistence type="predicted"/>
<dbReference type="Pfam" id="PF00170">
    <property type="entry name" value="bZIP_1"/>
    <property type="match status" value="1"/>
</dbReference>
<dbReference type="SMART" id="SM00338">
    <property type="entry name" value="BRLZ"/>
    <property type="match status" value="1"/>
</dbReference>
<organism evidence="8 9">
    <name type="scientific">Dendrobium nobile</name>
    <name type="common">Orchid</name>
    <dbReference type="NCBI Taxonomy" id="94219"/>
    <lineage>
        <taxon>Eukaryota</taxon>
        <taxon>Viridiplantae</taxon>
        <taxon>Streptophyta</taxon>
        <taxon>Embryophyta</taxon>
        <taxon>Tracheophyta</taxon>
        <taxon>Spermatophyta</taxon>
        <taxon>Magnoliopsida</taxon>
        <taxon>Liliopsida</taxon>
        <taxon>Asparagales</taxon>
        <taxon>Orchidaceae</taxon>
        <taxon>Epidendroideae</taxon>
        <taxon>Malaxideae</taxon>
        <taxon>Dendrobiinae</taxon>
        <taxon>Dendrobium</taxon>
    </lineage>
</organism>
<dbReference type="Gene3D" id="1.20.5.170">
    <property type="match status" value="1"/>
</dbReference>
<dbReference type="FunFam" id="1.20.5.170:FF:000020">
    <property type="entry name" value="BZIP transcription factor"/>
    <property type="match status" value="1"/>
</dbReference>
<comment type="subcellular location">
    <subcellularLocation>
        <location evidence="1">Nucleus</location>
    </subcellularLocation>
</comment>
<evidence type="ECO:0000256" key="3">
    <source>
        <dbReference type="ARBA" id="ARBA00023125"/>
    </source>
</evidence>
<dbReference type="OrthoDB" id="551672at2759"/>
<dbReference type="SMR" id="A0A8T3A5Y1"/>
<evidence type="ECO:0000256" key="1">
    <source>
        <dbReference type="ARBA" id="ARBA00004123"/>
    </source>
</evidence>
<dbReference type="PANTHER" id="PTHR45764">
    <property type="entry name" value="BZIP TRANSCRIPTION FACTOR 44"/>
    <property type="match status" value="1"/>
</dbReference>
<evidence type="ECO:0000256" key="6">
    <source>
        <dbReference type="SAM" id="MobiDB-lite"/>
    </source>
</evidence>
<dbReference type="GO" id="GO:0046982">
    <property type="term" value="F:protein heterodimerization activity"/>
    <property type="evidence" value="ECO:0007669"/>
    <property type="project" value="UniProtKB-ARBA"/>
</dbReference>
<evidence type="ECO:0000256" key="2">
    <source>
        <dbReference type="ARBA" id="ARBA00023015"/>
    </source>
</evidence>
<sequence>MDQKKRKRMLSNRQSARRSRERKQKHVEDLIEQVSLLKKENGQILTILNLTRQNYVSFEAENSVLRTQMMELTSRLNSLNEIVQNMNFYGNTSEPHMMIPDNFINLWSFLCKNQPIMASSEMIQFY</sequence>
<dbReference type="EMBL" id="JAGYWB010000018">
    <property type="protein sequence ID" value="KAI0491640.1"/>
    <property type="molecule type" value="Genomic_DNA"/>
</dbReference>
<keyword evidence="3" id="KW-0238">DNA-binding</keyword>
<dbReference type="InterPro" id="IPR045314">
    <property type="entry name" value="bZIP_plant_GBF1"/>
</dbReference>
<evidence type="ECO:0000259" key="7">
    <source>
        <dbReference type="PROSITE" id="PS50217"/>
    </source>
</evidence>
<dbReference type="SUPFAM" id="SSF57959">
    <property type="entry name" value="Leucine zipper domain"/>
    <property type="match status" value="1"/>
</dbReference>
<dbReference type="Proteomes" id="UP000829196">
    <property type="component" value="Unassembled WGS sequence"/>
</dbReference>
<evidence type="ECO:0000256" key="4">
    <source>
        <dbReference type="ARBA" id="ARBA00023163"/>
    </source>
</evidence>
<dbReference type="PROSITE" id="PS00036">
    <property type="entry name" value="BZIP_BASIC"/>
    <property type="match status" value="1"/>
</dbReference>
<dbReference type="GO" id="GO:0005634">
    <property type="term" value="C:nucleus"/>
    <property type="evidence" value="ECO:0007669"/>
    <property type="project" value="UniProtKB-SubCell"/>
</dbReference>
<dbReference type="GO" id="GO:0003700">
    <property type="term" value="F:DNA-binding transcription factor activity"/>
    <property type="evidence" value="ECO:0007669"/>
    <property type="project" value="InterPro"/>
</dbReference>
<feature type="domain" description="BZIP" evidence="7">
    <location>
        <begin position="2"/>
        <end position="65"/>
    </location>
</feature>
<evidence type="ECO:0000313" key="9">
    <source>
        <dbReference type="Proteomes" id="UP000829196"/>
    </source>
</evidence>
<feature type="region of interest" description="Disordered" evidence="6">
    <location>
        <begin position="1"/>
        <end position="24"/>
    </location>
</feature>
<dbReference type="CDD" id="cd14702">
    <property type="entry name" value="bZIP_plant_GBF1"/>
    <property type="match status" value="1"/>
</dbReference>
<reference evidence="8" key="1">
    <citation type="journal article" date="2022" name="Front. Genet.">
        <title>Chromosome-Scale Assembly of the Dendrobium nobile Genome Provides Insights Into the Molecular Mechanism of the Biosynthesis of the Medicinal Active Ingredient of Dendrobium.</title>
        <authorList>
            <person name="Xu Q."/>
            <person name="Niu S.-C."/>
            <person name="Li K.-L."/>
            <person name="Zheng P.-J."/>
            <person name="Zhang X.-J."/>
            <person name="Jia Y."/>
            <person name="Liu Y."/>
            <person name="Niu Y.-X."/>
            <person name="Yu L.-H."/>
            <person name="Chen D.-F."/>
            <person name="Zhang G.-Q."/>
        </authorList>
    </citation>
    <scope>NUCLEOTIDE SEQUENCE</scope>
    <source>
        <tissue evidence="8">Leaf</tissue>
    </source>
</reference>